<reference evidence="5 6" key="1">
    <citation type="journal article" date="2004" name="Nucleic Acids Res.">
        <title>Genome sequence of Symbiobacterium thermophilum, an uncultivable bacterium that depends on microbial commensalism.</title>
        <authorList>
            <person name="Ueda K."/>
            <person name="Yamashita A."/>
            <person name="Ishikawa J."/>
            <person name="Shimada M."/>
            <person name="Watsuji T."/>
            <person name="Morimura K."/>
            <person name="Ikeda H."/>
            <person name="Hattori M."/>
            <person name="Beppu T."/>
        </authorList>
    </citation>
    <scope>NUCLEOTIDE SEQUENCE [LARGE SCALE GENOMIC DNA]</scope>
    <source>
        <strain evidence="6">T / IAM 14863</strain>
    </source>
</reference>
<dbReference type="InterPro" id="IPR013123">
    <property type="entry name" value="SpoU_subst-bd"/>
</dbReference>
<dbReference type="PANTHER" id="PTHR43191:SF2">
    <property type="entry name" value="RRNA METHYLTRANSFERASE 3, MITOCHONDRIAL"/>
    <property type="match status" value="1"/>
</dbReference>
<dbReference type="HOGENOM" id="CLU_021322_3_2_9"/>
<dbReference type="KEGG" id="sth:STH1097"/>
<dbReference type="Proteomes" id="UP000000417">
    <property type="component" value="Chromosome"/>
</dbReference>
<dbReference type="Pfam" id="PF22435">
    <property type="entry name" value="MRM3-like_sub_bind"/>
    <property type="match status" value="1"/>
</dbReference>
<dbReference type="RefSeq" id="WP_011195229.1">
    <property type="nucleotide sequence ID" value="NC_006177.1"/>
</dbReference>
<protein>
    <submittedName>
        <fullName evidence="5">rRNA methyltransferase</fullName>
    </submittedName>
</protein>
<dbReference type="SMART" id="SM00967">
    <property type="entry name" value="SpoU_sub_bind"/>
    <property type="match status" value="1"/>
</dbReference>
<keyword evidence="6" id="KW-1185">Reference proteome</keyword>
<dbReference type="InterPro" id="IPR051259">
    <property type="entry name" value="rRNA_Methyltransferase"/>
</dbReference>
<comment type="similarity">
    <text evidence="1">Belongs to the class IV-like SAM-binding methyltransferase superfamily. RNA methyltransferase TrmH family.</text>
</comment>
<dbReference type="InterPro" id="IPR001537">
    <property type="entry name" value="SpoU_MeTrfase"/>
</dbReference>
<dbReference type="SUPFAM" id="SSF55315">
    <property type="entry name" value="L30e-like"/>
    <property type="match status" value="1"/>
</dbReference>
<proteinExistence type="inferred from homology"/>
<dbReference type="GO" id="GO:0003723">
    <property type="term" value="F:RNA binding"/>
    <property type="evidence" value="ECO:0007669"/>
    <property type="project" value="InterPro"/>
</dbReference>
<dbReference type="GO" id="GO:0032259">
    <property type="term" value="P:methylation"/>
    <property type="evidence" value="ECO:0007669"/>
    <property type="project" value="UniProtKB-KW"/>
</dbReference>
<dbReference type="InterPro" id="IPR029028">
    <property type="entry name" value="Alpha/beta_knot_MTases"/>
</dbReference>
<dbReference type="SUPFAM" id="SSF75217">
    <property type="entry name" value="alpha/beta knot"/>
    <property type="match status" value="1"/>
</dbReference>
<dbReference type="Gene3D" id="3.30.1330.30">
    <property type="match status" value="1"/>
</dbReference>
<evidence type="ECO:0000313" key="5">
    <source>
        <dbReference type="EMBL" id="BAD40082.1"/>
    </source>
</evidence>
<keyword evidence="3 5" id="KW-0808">Transferase</keyword>
<organism evidence="5 6">
    <name type="scientific">Symbiobacterium thermophilum (strain DSM 24528 / JCM 14929 / IAM 14863 / T)</name>
    <dbReference type="NCBI Taxonomy" id="292459"/>
    <lineage>
        <taxon>Bacteria</taxon>
        <taxon>Bacillati</taxon>
        <taxon>Bacillota</taxon>
        <taxon>Clostridia</taxon>
        <taxon>Eubacteriales</taxon>
        <taxon>Symbiobacteriaceae</taxon>
        <taxon>Symbiobacterium</taxon>
    </lineage>
</organism>
<evidence type="ECO:0000313" key="6">
    <source>
        <dbReference type="Proteomes" id="UP000000417"/>
    </source>
</evidence>
<dbReference type="InterPro" id="IPR029026">
    <property type="entry name" value="tRNA_m1G_MTases_N"/>
</dbReference>
<dbReference type="GO" id="GO:0006396">
    <property type="term" value="P:RNA processing"/>
    <property type="evidence" value="ECO:0007669"/>
    <property type="project" value="InterPro"/>
</dbReference>
<name>Q67QG1_SYMTH</name>
<sequence>MTRAETPLGPKHALVRQARELARERRAREESGLAHMEGVRLVEEALAAGVEVAYLLYTPELAERPRGAELLRTAAARGVPLHPVTPEALERAADTRTPQGVVGVFRPLSRTLDDLGPGLVLVLDGLQDPGNLGTAIRSLEAMGGGGAVVAGGVDPYNPKVVRGAMGSLFRLPVVKRPIGDALAGLRAAGRRIYLAEAGGALAPWAVDLARGAAVVVGSEAAGPSPEARALADGVVSIPMAGPTESLNAGVAASLLAYEAMRQQGAAAPPALSH</sequence>
<gene>
    <name evidence="5" type="ordered locus">STH1097</name>
</gene>
<keyword evidence="2 5" id="KW-0489">Methyltransferase</keyword>
<dbReference type="InterPro" id="IPR029064">
    <property type="entry name" value="Ribosomal_eL30-like_sf"/>
</dbReference>
<dbReference type="Pfam" id="PF00588">
    <property type="entry name" value="SpoU_methylase"/>
    <property type="match status" value="1"/>
</dbReference>
<dbReference type="PANTHER" id="PTHR43191">
    <property type="entry name" value="RRNA METHYLTRANSFERASE 3"/>
    <property type="match status" value="1"/>
</dbReference>
<accession>Q67QG1</accession>
<dbReference type="OrthoDB" id="9794400at2"/>
<dbReference type="InterPro" id="IPR053888">
    <property type="entry name" value="MRM3-like_sub_bind"/>
</dbReference>
<evidence type="ECO:0000256" key="2">
    <source>
        <dbReference type="ARBA" id="ARBA00022603"/>
    </source>
</evidence>
<evidence type="ECO:0000259" key="4">
    <source>
        <dbReference type="SMART" id="SM00967"/>
    </source>
</evidence>
<feature type="domain" description="RNA 2-O ribose methyltransferase substrate binding" evidence="4">
    <location>
        <begin position="35"/>
        <end position="111"/>
    </location>
</feature>
<dbReference type="CDD" id="cd18095">
    <property type="entry name" value="SpoU-like_rRNA-MTase"/>
    <property type="match status" value="1"/>
</dbReference>
<dbReference type="AlphaFoldDB" id="Q67QG1"/>
<dbReference type="GO" id="GO:0008173">
    <property type="term" value="F:RNA methyltransferase activity"/>
    <property type="evidence" value="ECO:0007669"/>
    <property type="project" value="InterPro"/>
</dbReference>
<dbReference type="STRING" id="292459.STH1097"/>
<dbReference type="eggNOG" id="COG0566">
    <property type="taxonomic scope" value="Bacteria"/>
</dbReference>
<dbReference type="EMBL" id="AP006840">
    <property type="protein sequence ID" value="BAD40082.1"/>
    <property type="molecule type" value="Genomic_DNA"/>
</dbReference>
<evidence type="ECO:0000256" key="3">
    <source>
        <dbReference type="ARBA" id="ARBA00022679"/>
    </source>
</evidence>
<dbReference type="GO" id="GO:0005737">
    <property type="term" value="C:cytoplasm"/>
    <property type="evidence" value="ECO:0007669"/>
    <property type="project" value="UniProtKB-ARBA"/>
</dbReference>
<evidence type="ECO:0000256" key="1">
    <source>
        <dbReference type="ARBA" id="ARBA00007228"/>
    </source>
</evidence>
<dbReference type="Gene3D" id="3.40.1280.10">
    <property type="match status" value="1"/>
</dbReference>